<dbReference type="InterPro" id="IPR035965">
    <property type="entry name" value="PAS-like_dom_sf"/>
</dbReference>
<dbReference type="InterPro" id="IPR003661">
    <property type="entry name" value="HisK_dim/P_dom"/>
</dbReference>
<dbReference type="SMART" id="SM00388">
    <property type="entry name" value="HisKA"/>
    <property type="match status" value="1"/>
</dbReference>
<dbReference type="SUPFAM" id="SSF55785">
    <property type="entry name" value="PYP-like sensor domain (PAS domain)"/>
    <property type="match status" value="10"/>
</dbReference>
<dbReference type="Gene3D" id="3.30.450.20">
    <property type="entry name" value="PAS domain"/>
    <property type="match status" value="10"/>
</dbReference>
<evidence type="ECO:0000259" key="9">
    <source>
        <dbReference type="PROSITE" id="PS50110"/>
    </source>
</evidence>
<keyword evidence="3 7" id="KW-0597">Phosphoprotein</keyword>
<dbReference type="NCBIfam" id="TIGR00229">
    <property type="entry name" value="sensory_box"/>
    <property type="match status" value="7"/>
</dbReference>
<dbReference type="SUPFAM" id="SSF52172">
    <property type="entry name" value="CheY-like"/>
    <property type="match status" value="1"/>
</dbReference>
<dbReference type="SMART" id="SM00086">
    <property type="entry name" value="PAC"/>
    <property type="match status" value="9"/>
</dbReference>
<evidence type="ECO:0000256" key="1">
    <source>
        <dbReference type="ARBA" id="ARBA00000085"/>
    </source>
</evidence>
<dbReference type="InterPro" id="IPR036097">
    <property type="entry name" value="HisK_dim/P_sf"/>
</dbReference>
<dbReference type="InterPro" id="IPR036890">
    <property type="entry name" value="HATPase_C_sf"/>
</dbReference>
<feature type="domain" description="Response regulatory" evidence="9">
    <location>
        <begin position="1752"/>
        <end position="1871"/>
    </location>
</feature>
<dbReference type="PROSITE" id="PS50113">
    <property type="entry name" value="PAC"/>
    <property type="match status" value="5"/>
</dbReference>
<dbReference type="EMBL" id="JASMRN010000006">
    <property type="protein sequence ID" value="MEZ7515323.1"/>
    <property type="molecule type" value="Genomic_DNA"/>
</dbReference>
<evidence type="ECO:0000256" key="4">
    <source>
        <dbReference type="ARBA" id="ARBA00022679"/>
    </source>
</evidence>
<dbReference type="CDD" id="cd17546">
    <property type="entry name" value="REC_hyHK_CKI1_RcsC-like"/>
    <property type="match status" value="1"/>
</dbReference>
<dbReference type="Pfam" id="PF08448">
    <property type="entry name" value="PAS_4"/>
    <property type="match status" value="2"/>
</dbReference>
<feature type="domain" description="PAS" evidence="10">
    <location>
        <begin position="684"/>
        <end position="723"/>
    </location>
</feature>
<dbReference type="InterPro" id="IPR011006">
    <property type="entry name" value="CheY-like_superfamily"/>
</dbReference>
<dbReference type="PROSITE" id="PS50109">
    <property type="entry name" value="HIS_KIN"/>
    <property type="match status" value="1"/>
</dbReference>
<dbReference type="SUPFAM" id="SSF47384">
    <property type="entry name" value="Homodimeric domain of signal transducing histidine kinase"/>
    <property type="match status" value="1"/>
</dbReference>
<feature type="domain" description="PAC" evidence="11">
    <location>
        <begin position="228"/>
        <end position="281"/>
    </location>
</feature>
<dbReference type="Gene3D" id="3.30.450.40">
    <property type="match status" value="1"/>
</dbReference>
<keyword evidence="4" id="KW-0808">Transferase</keyword>
<dbReference type="SMART" id="SM00065">
    <property type="entry name" value="GAF"/>
    <property type="match status" value="1"/>
</dbReference>
<dbReference type="Pfam" id="PF13426">
    <property type="entry name" value="PAS_9"/>
    <property type="match status" value="2"/>
</dbReference>
<dbReference type="RefSeq" id="WP_371569714.1">
    <property type="nucleotide sequence ID" value="NZ_JASMRN010000006.1"/>
</dbReference>
<dbReference type="InterPro" id="IPR000014">
    <property type="entry name" value="PAS"/>
</dbReference>
<dbReference type="InterPro" id="IPR029016">
    <property type="entry name" value="GAF-like_dom_sf"/>
</dbReference>
<organism evidence="12 13">
    <name type="scientific">Flavobacterium frigidarium</name>
    <dbReference type="NCBI Taxonomy" id="99286"/>
    <lineage>
        <taxon>Bacteria</taxon>
        <taxon>Pseudomonadati</taxon>
        <taxon>Bacteroidota</taxon>
        <taxon>Flavobacteriia</taxon>
        <taxon>Flavobacteriales</taxon>
        <taxon>Flavobacteriaceae</taxon>
        <taxon>Flavobacterium</taxon>
    </lineage>
</organism>
<dbReference type="Gene3D" id="3.40.50.2300">
    <property type="match status" value="1"/>
</dbReference>
<dbReference type="Gene3D" id="3.30.565.10">
    <property type="entry name" value="Histidine kinase-like ATPase, C-terminal domain"/>
    <property type="match status" value="1"/>
</dbReference>
<comment type="catalytic activity">
    <reaction evidence="1">
        <text>ATP + protein L-histidine = ADP + protein N-phospho-L-histidine.</text>
        <dbReference type="EC" id="2.7.13.3"/>
    </reaction>
</comment>
<keyword evidence="13" id="KW-1185">Reference proteome</keyword>
<keyword evidence="6" id="KW-0902">Two-component regulatory system</keyword>
<dbReference type="SMART" id="SM00091">
    <property type="entry name" value="PAS"/>
    <property type="match status" value="9"/>
</dbReference>
<dbReference type="InterPro" id="IPR005467">
    <property type="entry name" value="His_kinase_dom"/>
</dbReference>
<dbReference type="Pfam" id="PF08447">
    <property type="entry name" value="PAS_3"/>
    <property type="match status" value="5"/>
</dbReference>
<dbReference type="Gene3D" id="1.10.287.130">
    <property type="match status" value="1"/>
</dbReference>
<dbReference type="SUPFAM" id="SSF55781">
    <property type="entry name" value="GAF domain-like"/>
    <property type="match status" value="1"/>
</dbReference>
<evidence type="ECO:0000256" key="2">
    <source>
        <dbReference type="ARBA" id="ARBA00012438"/>
    </source>
</evidence>
<dbReference type="PRINTS" id="PR00344">
    <property type="entry name" value="BCTRLSENSOR"/>
</dbReference>
<evidence type="ECO:0000259" key="8">
    <source>
        <dbReference type="PROSITE" id="PS50109"/>
    </source>
</evidence>
<dbReference type="InterPro" id="IPR013656">
    <property type="entry name" value="PAS_4"/>
</dbReference>
<feature type="domain" description="PAS" evidence="10">
    <location>
        <begin position="1224"/>
        <end position="1294"/>
    </location>
</feature>
<feature type="domain" description="PAS" evidence="10">
    <location>
        <begin position="967"/>
        <end position="1037"/>
    </location>
</feature>
<dbReference type="InterPro" id="IPR013655">
    <property type="entry name" value="PAS_fold_3"/>
</dbReference>
<accession>A0ABV4KCD6</accession>
<evidence type="ECO:0000259" key="10">
    <source>
        <dbReference type="PROSITE" id="PS50112"/>
    </source>
</evidence>
<dbReference type="Pfam" id="PF13185">
    <property type="entry name" value="GAF_2"/>
    <property type="match status" value="1"/>
</dbReference>
<evidence type="ECO:0000259" key="11">
    <source>
        <dbReference type="PROSITE" id="PS50113"/>
    </source>
</evidence>
<name>A0ABV4KCD6_9FLAO</name>
<feature type="modified residue" description="4-aspartylphosphate" evidence="7">
    <location>
        <position position="1804"/>
    </location>
</feature>
<sequence>MSRDFTKYNYDELLVIARNQEEELERLQIVSRMRNNFEGYFDKSIDLICVAGVDGFYKVVNPAFIKALGYSKEEIENKYITDFIHPDDVAKSEKVLNGLYNGGILQDFQNRLIAKDGRTVTVQWSTYATHAQDIFYGIGRDISFLVDAKDKLERGQKILNDAQKMAKIGSWEFNFEANELFWSDELYAIYEIEKSVGIDLIAIYEKHLSEEQLSLFKHHINKIIEDYQPFEIEYELLFSNKSKFINVKAEAILDQEGNLTAIRGNSQDVTETYLIKKQLDEKTREETALKLRLAEEEGNSKFKEYIESAPDAVFVINDKGYYIEVNKAATTMTGLSKEEMLQKRLGDMSNPEGQEEEIKSFLKSLNKKGIAKIEVKGFHKNGEHRWRAIEAVRISENRILGFAKDITESKNNIALVNTIFDRITDAFIALDKNWNYTYMNARAGEILDSDPSTVIGENLWKQFPQCLGTAFEEVIRHCGDSQEYAYIDNHLHDDKWLEIHIYPSEDGFSLFFRDISGKKQHEYELEYSEKRFRALVENNEGIITVIDKDRKVLFRSPSSQKVTGYSDEQFNEIADEDYFHPDHLDYVLNLIQESLLNPGKSFPALFKVKHLKGHYIWLEGMITNRLHDESIQGVIANFRDVTDKIEFNITLQNERDIFAKIAATSPGLIYSMRIDKENVVSLPYASEAIQSIYGYNFESIKGDATKIFEAIHPEDLQFVRQNIADSKAVLKPLKGKYRYNHPQKGLVWHELNSLAVANPDDSVTYHGIVTDITDRIISEEKLLKGNRLFSFISQINQMIVRTTNEKSLFEEACKIAVEYGQFKMAWIAKTNPERGTIEPVRLFGQDDGYLKVLLDIFNDNDKIIHGPVWKAINTNEYVVCNDIENDAVMNPWREAAISSGFQSMISVPITKFGEVVGAFNFYSNEKAFFDSQEIKLLQEATGDVSFALEVIERDIKSKIAEEAIFQSERRYHALTEASPVGLFRTNASGYTTYVNPSWTSITGIPFKQALGNGWLNALHPDDRSNTFSGWEEATDSQINSTTEYRFIRPDGTVTWVLGQATPERDENNEIIGYVGTITDISERKLVEEELLKINSRFEIIAAATNDAIFELDFENNVSWHNKVSLDNLGNEGAELTTKENKALWRSRLHPEDKQRVINHIEACYKGTASTWSDEFRFMRPDGTYGHFYERAIIIRNANGKPVRFIGSMLDITTLKTAEENFKVINKKLESILNAIPDLLFEVGEDGFMYSFHSHHTSMLAIPEEDIIGSYFTDFLPPDVAAVSFAALKEAAEVGFSTGKQYSMVLPDGEQHWFELSVAPMKNDLTDQMHFICLSRDITVAKKGDFALEKSEERYRGLLNNLDAGIIVHDARTSIVMSNIKASTLLGLDLEQLHGATIKSKFWDFLNEDESVMMKEDYPINQILTNKKAIKNFVLGIRNENTVENKWVLVNGFPMYGENDEVAEVVISFIDITVRRQMEMEITKSKEQAEAANRAKTEFLANMSHEIRTPLNGIIGFTHLLMQSNLDVNQFEYMSTVNESAKTLMQIVNDVLDFSKIESGKFELDSDAVSLLQLNKQVVDLFKHQAQHKHIALQLNVDSRIPALVMADAVRLKQILVNLLSNALKFTDEGSITVDITVLEEGRDNHSLIKFSVKDTGIGIKNDNRNKIFRSFVQEDTSTSRKFGGTGLGLAISNQLLALMGSTLELESGYGIGSDFNFKINFEKVQQLPFGDTDKKDSPDFPLFSEKIITSKNILIVEDNKINMLLAQTLIKRVVPHATIFKARDGHEAVAIYNQEINLDIIFMDVQMPNKNGYEATEEIRAIQGDRNIPIIAITAGILVGEKEKCYEAGMNDYLPKPINVSDLEKMIVKWLI</sequence>
<dbReference type="Pfam" id="PF02518">
    <property type="entry name" value="HATPase_c"/>
    <property type="match status" value="1"/>
</dbReference>
<evidence type="ECO:0000313" key="13">
    <source>
        <dbReference type="Proteomes" id="UP001568894"/>
    </source>
</evidence>
<feature type="domain" description="PAC" evidence="11">
    <location>
        <begin position="1430"/>
        <end position="1483"/>
    </location>
</feature>
<feature type="domain" description="PAS" evidence="10">
    <location>
        <begin position="298"/>
        <end position="368"/>
    </location>
</feature>
<dbReference type="SUPFAM" id="SSF55874">
    <property type="entry name" value="ATPase domain of HSP90 chaperone/DNA topoisomerase II/histidine kinase"/>
    <property type="match status" value="1"/>
</dbReference>
<proteinExistence type="predicted"/>
<dbReference type="EC" id="2.7.13.3" evidence="2"/>
<dbReference type="InterPro" id="IPR001789">
    <property type="entry name" value="Sig_transdc_resp-reg_receiver"/>
</dbReference>
<dbReference type="CDD" id="cd00082">
    <property type="entry name" value="HisKA"/>
    <property type="match status" value="1"/>
</dbReference>
<feature type="domain" description="PAC" evidence="11">
    <location>
        <begin position="1040"/>
        <end position="1092"/>
    </location>
</feature>
<feature type="domain" description="PAS" evidence="10">
    <location>
        <begin position="33"/>
        <end position="103"/>
    </location>
</feature>
<dbReference type="PROSITE" id="PS50112">
    <property type="entry name" value="PAS"/>
    <property type="match status" value="7"/>
</dbReference>
<dbReference type="SMART" id="SM00387">
    <property type="entry name" value="HATPase_c"/>
    <property type="match status" value="1"/>
</dbReference>
<gene>
    <name evidence="12" type="ORF">QO192_08515</name>
</gene>
<dbReference type="SMART" id="SM00448">
    <property type="entry name" value="REC"/>
    <property type="match status" value="1"/>
</dbReference>
<evidence type="ECO:0000256" key="7">
    <source>
        <dbReference type="PROSITE-ProRule" id="PRU00169"/>
    </source>
</evidence>
<reference evidence="12 13" key="1">
    <citation type="submission" date="2023-05" db="EMBL/GenBank/DDBJ databases">
        <title>Adaptations of aquatic viruses from atmosphere-close ecosystems of the Central Arctic Ocean.</title>
        <authorList>
            <person name="Rahlff J."/>
            <person name="Holmfeldt K."/>
        </authorList>
    </citation>
    <scope>NUCLEOTIDE SEQUENCE [LARGE SCALE GENOMIC DNA]</scope>
    <source>
        <strain evidence="12 13">Arc14</strain>
    </source>
</reference>
<dbReference type="InterPro" id="IPR003594">
    <property type="entry name" value="HATPase_dom"/>
</dbReference>
<feature type="domain" description="PAC" evidence="11">
    <location>
        <begin position="1297"/>
        <end position="1349"/>
    </location>
</feature>
<feature type="domain" description="Histidine kinase" evidence="8">
    <location>
        <begin position="1501"/>
        <end position="1723"/>
    </location>
</feature>
<comment type="caution">
    <text evidence="12">The sequence shown here is derived from an EMBL/GenBank/DDBJ whole genome shotgun (WGS) entry which is preliminary data.</text>
</comment>
<feature type="domain" description="PAC" evidence="11">
    <location>
        <begin position="1171"/>
        <end position="1223"/>
    </location>
</feature>
<dbReference type="InterPro" id="IPR001610">
    <property type="entry name" value="PAC"/>
</dbReference>
<evidence type="ECO:0000256" key="3">
    <source>
        <dbReference type="ARBA" id="ARBA00022553"/>
    </source>
</evidence>
<dbReference type="PANTHER" id="PTHR45339">
    <property type="entry name" value="HYBRID SIGNAL TRANSDUCTION HISTIDINE KINASE J"/>
    <property type="match status" value="1"/>
</dbReference>
<evidence type="ECO:0000313" key="12">
    <source>
        <dbReference type="EMBL" id="MEZ7515323.1"/>
    </source>
</evidence>
<dbReference type="InterPro" id="IPR000700">
    <property type="entry name" value="PAS-assoc_C"/>
</dbReference>
<feature type="domain" description="PAS" evidence="10">
    <location>
        <begin position="1350"/>
        <end position="1426"/>
    </location>
</feature>
<dbReference type="PANTHER" id="PTHR45339:SF1">
    <property type="entry name" value="HYBRID SIGNAL TRANSDUCTION HISTIDINE KINASE J"/>
    <property type="match status" value="1"/>
</dbReference>
<dbReference type="Pfam" id="PF00512">
    <property type="entry name" value="HisKA"/>
    <property type="match status" value="1"/>
</dbReference>
<keyword evidence="5" id="KW-0418">Kinase</keyword>
<dbReference type="Proteomes" id="UP001568894">
    <property type="component" value="Unassembled WGS sequence"/>
</dbReference>
<dbReference type="InterPro" id="IPR003018">
    <property type="entry name" value="GAF"/>
</dbReference>
<dbReference type="CDD" id="cd00130">
    <property type="entry name" value="PAS"/>
    <property type="match status" value="9"/>
</dbReference>
<feature type="domain" description="PAS" evidence="10">
    <location>
        <begin position="528"/>
        <end position="598"/>
    </location>
</feature>
<dbReference type="InterPro" id="IPR004358">
    <property type="entry name" value="Sig_transdc_His_kin-like_C"/>
</dbReference>
<protein>
    <recommendedName>
        <fullName evidence="2">histidine kinase</fullName>
        <ecNumber evidence="2">2.7.13.3</ecNumber>
    </recommendedName>
</protein>
<dbReference type="Pfam" id="PF00072">
    <property type="entry name" value="Response_reg"/>
    <property type="match status" value="1"/>
</dbReference>
<dbReference type="PROSITE" id="PS50110">
    <property type="entry name" value="RESPONSE_REGULATORY"/>
    <property type="match status" value="1"/>
</dbReference>
<dbReference type="CDD" id="cd16922">
    <property type="entry name" value="HATPase_EvgS-ArcB-TorS-like"/>
    <property type="match status" value="1"/>
</dbReference>
<evidence type="ECO:0000256" key="6">
    <source>
        <dbReference type="ARBA" id="ARBA00023012"/>
    </source>
</evidence>
<evidence type="ECO:0000256" key="5">
    <source>
        <dbReference type="ARBA" id="ARBA00022777"/>
    </source>
</evidence>